<dbReference type="AlphaFoldDB" id="A0A089Q1V2"/>
<name>A0A089Q1V2_9ENTR</name>
<dbReference type="EMBL" id="CP009451">
    <property type="protein sequence ID" value="AIR06258.1"/>
    <property type="molecule type" value="Genomic_DNA"/>
</dbReference>
<keyword evidence="2" id="KW-0732">Signal</keyword>
<evidence type="ECO:0000313" key="3">
    <source>
        <dbReference type="EMBL" id="AIR06258.1"/>
    </source>
</evidence>
<dbReference type="OrthoDB" id="6497332at2"/>
<evidence type="ECO:0000256" key="1">
    <source>
        <dbReference type="SAM" id="MobiDB-lite"/>
    </source>
</evidence>
<sequence length="119" mass="12670">MKKTIIALSAILLAAPVFAATTTHATDDTVAAAHEGANTAKEKLHQAENKGEELKLKSKHAVEGKSDSTGSKISEGSQKAWHKTKEGTEKGWDATKEGAEKGWNKTKEGASDLKKKVSE</sequence>
<feature type="signal peptide" evidence="2">
    <location>
        <begin position="1"/>
        <end position="19"/>
    </location>
</feature>
<feature type="compositionally biased region" description="Polar residues" evidence="1">
    <location>
        <begin position="67"/>
        <end position="77"/>
    </location>
</feature>
<evidence type="ECO:0008006" key="5">
    <source>
        <dbReference type="Google" id="ProtNLM"/>
    </source>
</evidence>
<dbReference type="Proteomes" id="UP000029481">
    <property type="component" value="Chromosome"/>
</dbReference>
<gene>
    <name evidence="3" type="ORF">JT31_17070</name>
</gene>
<feature type="region of interest" description="Disordered" evidence="1">
    <location>
        <begin position="39"/>
        <end position="119"/>
    </location>
</feature>
<organism evidence="3 4">
    <name type="scientific">Cedecea neteri</name>
    <dbReference type="NCBI Taxonomy" id="158822"/>
    <lineage>
        <taxon>Bacteria</taxon>
        <taxon>Pseudomonadati</taxon>
        <taxon>Pseudomonadota</taxon>
        <taxon>Gammaproteobacteria</taxon>
        <taxon>Enterobacterales</taxon>
        <taxon>Enterobacteriaceae</taxon>
        <taxon>Cedecea</taxon>
    </lineage>
</organism>
<evidence type="ECO:0000313" key="4">
    <source>
        <dbReference type="Proteomes" id="UP000029481"/>
    </source>
</evidence>
<feature type="compositionally biased region" description="Basic and acidic residues" evidence="1">
    <location>
        <begin position="40"/>
        <end position="66"/>
    </location>
</feature>
<proteinExistence type="predicted"/>
<accession>A0A089Q1V2</accession>
<evidence type="ECO:0000256" key="2">
    <source>
        <dbReference type="SAM" id="SignalP"/>
    </source>
</evidence>
<feature type="compositionally biased region" description="Basic and acidic residues" evidence="1">
    <location>
        <begin position="83"/>
        <end position="119"/>
    </location>
</feature>
<dbReference type="KEGG" id="cnt:JT31_17070"/>
<feature type="chain" id="PRO_5001849040" description="Late embryogenesis abundant protein" evidence="2">
    <location>
        <begin position="20"/>
        <end position="119"/>
    </location>
</feature>
<dbReference type="Gene3D" id="1.10.287.700">
    <property type="entry name" value="Helix hairpin bin"/>
    <property type="match status" value="1"/>
</dbReference>
<reference evidence="3 4" key="1">
    <citation type="submission" date="2014-09" db="EMBL/GenBank/DDBJ databases">
        <title>Cedecea neteri SSMD04 Genome Sequencing.</title>
        <authorList>
            <person name="Tan J.-Y."/>
        </authorList>
    </citation>
    <scope>NUCLEOTIDE SEQUENCE [LARGE SCALE GENOMIC DNA]</scope>
    <source>
        <strain evidence="3 4">SSMD04</strain>
    </source>
</reference>
<keyword evidence="4" id="KW-1185">Reference proteome</keyword>
<dbReference type="RefSeq" id="WP_038479625.1">
    <property type="nucleotide sequence ID" value="NZ_CP009451.1"/>
</dbReference>
<protein>
    <recommendedName>
        <fullName evidence="5">Late embryogenesis abundant protein</fullName>
    </recommendedName>
</protein>